<proteinExistence type="predicted"/>
<dbReference type="Pfam" id="PF17127">
    <property type="entry name" value="DUF5106"/>
    <property type="match status" value="1"/>
</dbReference>
<accession>A0A2V3PLF1</accession>
<sequence length="337" mass="39146">MVYLLTYMKKIKCSVSTLRVVYSAVFLTGMILFFTTCKNAENKQNAARQQTTQTGTPDKKTGFIMPAIPDSLKQPKDRAEYLVMHYWDNFNFSDTSYTHLPEVTEQAFANYIEILPHTQKQIAESSIEALLNRAKEEQTGTMYPYFCGLFKKYLYEPNSPLRNDEFYIPVVRYIIEDRTSDEAEKERAKFQLAMMLKNRITEQAADFSYILLSGKTGTLHQLKSDYTLLLFYNPDCHACEETIAGIKASPVLSQLIQDKTLTMLSFYPDADITIWKKHLSDIPKDWINGYDRELAVQNKRLYDLKAIPSLYLLDRDKKVILKDTELTLIEEYLKTRK</sequence>
<feature type="transmembrane region" description="Helical" evidence="1">
    <location>
        <begin position="20"/>
        <end position="36"/>
    </location>
</feature>
<dbReference type="SUPFAM" id="SSF52833">
    <property type="entry name" value="Thioredoxin-like"/>
    <property type="match status" value="1"/>
</dbReference>
<comment type="caution">
    <text evidence="3">The sequence shown here is derived from an EMBL/GenBank/DDBJ whole genome shotgun (WGS) entry which is preliminary data.</text>
</comment>
<evidence type="ECO:0000256" key="1">
    <source>
        <dbReference type="SAM" id="Phobius"/>
    </source>
</evidence>
<evidence type="ECO:0000259" key="2">
    <source>
        <dbReference type="Pfam" id="PF17127"/>
    </source>
</evidence>
<protein>
    <submittedName>
        <fullName evidence="3">Thioredoxin-like protein</fullName>
    </submittedName>
</protein>
<feature type="domain" description="DUF5106" evidence="2">
    <location>
        <begin position="43"/>
        <end position="198"/>
    </location>
</feature>
<gene>
    <name evidence="3" type="ORF">CLV62_13523</name>
</gene>
<keyword evidence="1" id="KW-0472">Membrane</keyword>
<evidence type="ECO:0000313" key="4">
    <source>
        <dbReference type="Proteomes" id="UP000247973"/>
    </source>
</evidence>
<organism evidence="3 4">
    <name type="scientific">Dysgonomonas alginatilytica</name>
    <dbReference type="NCBI Taxonomy" id="1605892"/>
    <lineage>
        <taxon>Bacteria</taxon>
        <taxon>Pseudomonadati</taxon>
        <taxon>Bacteroidota</taxon>
        <taxon>Bacteroidia</taxon>
        <taxon>Bacteroidales</taxon>
        <taxon>Dysgonomonadaceae</taxon>
        <taxon>Dysgonomonas</taxon>
    </lineage>
</organism>
<evidence type="ECO:0000313" key="3">
    <source>
        <dbReference type="EMBL" id="PXV59451.1"/>
    </source>
</evidence>
<dbReference type="EMBL" id="QICL01000035">
    <property type="protein sequence ID" value="PXV59451.1"/>
    <property type="molecule type" value="Genomic_DNA"/>
</dbReference>
<dbReference type="InterPro" id="IPR033395">
    <property type="entry name" value="DUF5106"/>
</dbReference>
<keyword evidence="1" id="KW-1133">Transmembrane helix</keyword>
<dbReference type="AlphaFoldDB" id="A0A2V3PLF1"/>
<dbReference type="InterPro" id="IPR036249">
    <property type="entry name" value="Thioredoxin-like_sf"/>
</dbReference>
<dbReference type="Gene3D" id="3.40.30.10">
    <property type="entry name" value="Glutaredoxin"/>
    <property type="match status" value="1"/>
</dbReference>
<dbReference type="OrthoDB" id="9805634at2"/>
<dbReference type="Proteomes" id="UP000247973">
    <property type="component" value="Unassembled WGS sequence"/>
</dbReference>
<name>A0A2V3PLF1_9BACT</name>
<keyword evidence="4" id="KW-1185">Reference proteome</keyword>
<keyword evidence="1" id="KW-0812">Transmembrane</keyword>
<reference evidence="3 4" key="1">
    <citation type="submission" date="2018-03" db="EMBL/GenBank/DDBJ databases">
        <title>Genomic Encyclopedia of Archaeal and Bacterial Type Strains, Phase II (KMG-II): from individual species to whole genera.</title>
        <authorList>
            <person name="Goeker M."/>
        </authorList>
    </citation>
    <scope>NUCLEOTIDE SEQUENCE [LARGE SCALE GENOMIC DNA]</scope>
    <source>
        <strain evidence="3 4">DSM 100214</strain>
    </source>
</reference>